<dbReference type="GO" id="GO:0031012">
    <property type="term" value="C:extracellular matrix"/>
    <property type="evidence" value="ECO:0007669"/>
    <property type="project" value="InterPro"/>
</dbReference>
<keyword evidence="4 7" id="KW-0862">Zinc</keyword>
<dbReference type="PANTHER" id="PTHR10201">
    <property type="entry name" value="MATRIX METALLOPROTEINASE"/>
    <property type="match status" value="1"/>
</dbReference>
<feature type="binding site" evidence="7">
    <location>
        <position position="265"/>
    </location>
    <ligand>
        <name>Ca(2+)</name>
        <dbReference type="ChEBI" id="CHEBI:29108"/>
        <label>1</label>
    </ligand>
</feature>
<feature type="binding site" evidence="7">
    <location>
        <position position="267"/>
    </location>
    <ligand>
        <name>Ca(2+)</name>
        <dbReference type="ChEBI" id="CHEBI:29108"/>
        <label>3</label>
    </ligand>
</feature>
<evidence type="ECO:0000256" key="4">
    <source>
        <dbReference type="ARBA" id="ARBA00022833"/>
    </source>
</evidence>
<dbReference type="InterPro" id="IPR006026">
    <property type="entry name" value="Peptidase_Metallo"/>
</dbReference>
<feature type="binding site" evidence="7">
    <location>
        <position position="305"/>
    </location>
    <ligand>
        <name>Zn(2+)</name>
        <dbReference type="ChEBI" id="CHEBI:29105"/>
        <label>2</label>
        <note>catalytic</note>
    </ligand>
</feature>
<dbReference type="GO" id="GO:0006508">
    <property type="term" value="P:proteolysis"/>
    <property type="evidence" value="ECO:0007669"/>
    <property type="project" value="UniProtKB-KW"/>
</dbReference>
<comment type="cofactor">
    <cofactor evidence="7">
        <name>Zn(2+)</name>
        <dbReference type="ChEBI" id="CHEBI:29105"/>
    </cofactor>
    <text evidence="7">Binds 2 Zn(2+) ions per subunit.</text>
</comment>
<evidence type="ECO:0000256" key="3">
    <source>
        <dbReference type="ARBA" id="ARBA00022801"/>
    </source>
</evidence>
<feature type="binding site" evidence="7">
    <location>
        <position position="231"/>
    </location>
    <ligand>
        <name>Zn(2+)</name>
        <dbReference type="ChEBI" id="CHEBI:29105"/>
        <label>1</label>
    </ligand>
</feature>
<dbReference type="InterPro" id="IPR021190">
    <property type="entry name" value="Pept_M10A"/>
</dbReference>
<proteinExistence type="predicted"/>
<protein>
    <submittedName>
        <fullName evidence="9">Peptidoglycan binding protein</fullName>
    </submittedName>
</protein>
<dbReference type="GO" id="GO:0004222">
    <property type="term" value="F:metalloendopeptidase activity"/>
    <property type="evidence" value="ECO:0007669"/>
    <property type="project" value="InterPro"/>
</dbReference>
<dbReference type="InterPro" id="IPR002477">
    <property type="entry name" value="Peptidoglycan-bd-like"/>
</dbReference>
<keyword evidence="7" id="KW-0106">Calcium</keyword>
<dbReference type="Pfam" id="PF01471">
    <property type="entry name" value="PG_binding_1"/>
    <property type="match status" value="1"/>
</dbReference>
<feature type="binding site" evidence="7">
    <location>
        <position position="264"/>
    </location>
    <ligand>
        <name>Ca(2+)</name>
        <dbReference type="ChEBI" id="CHEBI:29108"/>
        <label>3</label>
    </ligand>
</feature>
<evidence type="ECO:0000256" key="5">
    <source>
        <dbReference type="ARBA" id="ARBA00023049"/>
    </source>
</evidence>
<evidence type="ECO:0000259" key="8">
    <source>
        <dbReference type="SMART" id="SM00235"/>
    </source>
</evidence>
<evidence type="ECO:0000256" key="7">
    <source>
        <dbReference type="PIRSR" id="PIRSR621190-2"/>
    </source>
</evidence>
<dbReference type="InterPro" id="IPR024079">
    <property type="entry name" value="MetalloPept_cat_dom_sf"/>
</dbReference>
<dbReference type="PRINTS" id="PR00138">
    <property type="entry name" value="MATRIXIN"/>
</dbReference>
<keyword evidence="10" id="KW-1185">Reference proteome</keyword>
<keyword evidence="2 7" id="KW-0479">Metal-binding</keyword>
<dbReference type="PANTHER" id="PTHR10201:SF323">
    <property type="entry name" value="MATRIX METALLOPROTEINASE-21"/>
    <property type="match status" value="1"/>
</dbReference>
<dbReference type="AlphaFoldDB" id="A0AAD5RLR3"/>
<evidence type="ECO:0000256" key="6">
    <source>
        <dbReference type="PIRSR" id="PIRSR621190-1"/>
    </source>
</evidence>
<sequence length="332" mass="36291">MPFLSPAFTPSRRFYQKAYSNPFPKPLFLVPSPIKSHSISPIHFLSAMSKLPTPHEASKVCCSKHKIAEVPRFQQGDKLNVAEVHKYLVRYGYLAAASQDAIEAAADKAVAVGEDLASSLKEFQKFWNLADDGVFGSETRGAMKLSRCGIPDKVNALDFRTSGPWDHKNLTYAVGDLSAQYPRGRSVYAEAAVRRALDTWENAGVGLTFTKVSAAEKHDFFVAWKPANDPDHSMVGGVLAHADFPPGFSIIPRKKGEPLPMHFDDEEHDWIDGADPRGFDIETVALHEIGHILGMYHSEVPTAVMAPTVAPGVMKTSLTADDVAGIKALYGN</sequence>
<feature type="binding site" evidence="7">
    <location>
        <position position="291"/>
    </location>
    <ligand>
        <name>Zn(2+)</name>
        <dbReference type="ChEBI" id="CHEBI:29105"/>
        <label>2</label>
        <note>catalytic</note>
    </ligand>
</feature>
<evidence type="ECO:0000313" key="9">
    <source>
        <dbReference type="EMBL" id="KAJ2894166.1"/>
    </source>
</evidence>
<keyword evidence="3" id="KW-0378">Hydrolase</keyword>
<feature type="active site" evidence="6">
    <location>
        <position position="288"/>
    </location>
</feature>
<dbReference type="Gene3D" id="3.40.390.10">
    <property type="entry name" value="Collagenase (Catalytic Domain)"/>
    <property type="match status" value="1"/>
</dbReference>
<dbReference type="SUPFAM" id="SSF55486">
    <property type="entry name" value="Metalloproteases ('zincins'), catalytic domain"/>
    <property type="match status" value="1"/>
</dbReference>
<accession>A0AAD5RLR3</accession>
<feature type="binding site" evidence="7">
    <location>
        <position position="267"/>
    </location>
    <ligand>
        <name>Ca(2+)</name>
        <dbReference type="ChEBI" id="CHEBI:29108"/>
        <label>1</label>
    </ligand>
</feature>
<feature type="binding site" evidence="7">
    <location>
        <position position="297"/>
    </location>
    <ligand>
        <name>Zn(2+)</name>
        <dbReference type="ChEBI" id="CHEBI:29105"/>
        <label>2</label>
        <note>catalytic</note>
    </ligand>
</feature>
<comment type="cofactor">
    <cofactor evidence="7">
        <name>Ca(2+)</name>
        <dbReference type="ChEBI" id="CHEBI:29108"/>
    </cofactor>
    <text evidence="7">Can bind about 5 Ca(2+) ions per subunit.</text>
</comment>
<evidence type="ECO:0000256" key="1">
    <source>
        <dbReference type="ARBA" id="ARBA00022670"/>
    </source>
</evidence>
<feature type="binding site" evidence="7">
    <location>
        <position position="287"/>
    </location>
    <ligand>
        <name>Zn(2+)</name>
        <dbReference type="ChEBI" id="CHEBI:29105"/>
        <label>2</label>
        <note>catalytic</note>
    </ligand>
</feature>
<gene>
    <name evidence="9" type="ORF">MKZ38_007893</name>
</gene>
<keyword evidence="1" id="KW-0645">Protease</keyword>
<feature type="binding site" evidence="7">
    <location>
        <position position="262"/>
    </location>
    <ligand>
        <name>Zn(2+)</name>
        <dbReference type="ChEBI" id="CHEBI:29105"/>
        <label>1</label>
    </ligand>
</feature>
<feature type="binding site" evidence="7">
    <location>
        <position position="219"/>
    </location>
    <ligand>
        <name>Ca(2+)</name>
        <dbReference type="ChEBI" id="CHEBI:29108"/>
        <label>2</label>
    </ligand>
</feature>
<dbReference type="SUPFAM" id="SSF47090">
    <property type="entry name" value="PGBD-like"/>
    <property type="match status" value="1"/>
</dbReference>
<dbReference type="GO" id="GO:0008270">
    <property type="term" value="F:zinc ion binding"/>
    <property type="evidence" value="ECO:0007669"/>
    <property type="project" value="InterPro"/>
</dbReference>
<reference evidence="9" key="1">
    <citation type="submission" date="2022-07" db="EMBL/GenBank/DDBJ databases">
        <title>Draft genome sequence of Zalerion maritima ATCC 34329, a (micro)plastics degrading marine fungus.</title>
        <authorList>
            <person name="Paco A."/>
            <person name="Goncalves M.F.M."/>
            <person name="Rocha-Santos T.A.P."/>
            <person name="Alves A."/>
        </authorList>
    </citation>
    <scope>NUCLEOTIDE SEQUENCE</scope>
    <source>
        <strain evidence="9">ATCC 34329</strain>
    </source>
</reference>
<dbReference type="SMART" id="SM00235">
    <property type="entry name" value="ZnMc"/>
    <property type="match status" value="1"/>
</dbReference>
<name>A0AAD5RLR3_9PEZI</name>
<feature type="binding site" evidence="7">
    <location>
        <position position="241"/>
    </location>
    <ligand>
        <name>Zn(2+)</name>
        <dbReference type="ChEBI" id="CHEBI:29105"/>
        <label>1</label>
    </ligand>
</feature>
<dbReference type="Pfam" id="PF00413">
    <property type="entry name" value="Peptidase_M10"/>
    <property type="match status" value="1"/>
</dbReference>
<dbReference type="GO" id="GO:0030198">
    <property type="term" value="P:extracellular matrix organization"/>
    <property type="evidence" value="ECO:0007669"/>
    <property type="project" value="TreeGrafter"/>
</dbReference>
<keyword evidence="5" id="KW-0482">Metalloprotease</keyword>
<evidence type="ECO:0000313" key="10">
    <source>
        <dbReference type="Proteomes" id="UP001201980"/>
    </source>
</evidence>
<comment type="caution">
    <text evidence="9">The sequence shown here is derived from an EMBL/GenBank/DDBJ whole genome shotgun (WGS) entry which is preliminary data.</text>
</comment>
<organism evidence="9 10">
    <name type="scientific">Zalerion maritima</name>
    <dbReference type="NCBI Taxonomy" id="339359"/>
    <lineage>
        <taxon>Eukaryota</taxon>
        <taxon>Fungi</taxon>
        <taxon>Dikarya</taxon>
        <taxon>Ascomycota</taxon>
        <taxon>Pezizomycotina</taxon>
        <taxon>Sordariomycetes</taxon>
        <taxon>Lulworthiomycetidae</taxon>
        <taxon>Lulworthiales</taxon>
        <taxon>Lulworthiaceae</taxon>
        <taxon>Zalerion</taxon>
    </lineage>
</organism>
<feature type="domain" description="Peptidase metallopeptidase" evidence="8">
    <location>
        <begin position="161"/>
        <end position="332"/>
    </location>
</feature>
<dbReference type="Proteomes" id="UP001201980">
    <property type="component" value="Unassembled WGS sequence"/>
</dbReference>
<dbReference type="InterPro" id="IPR001818">
    <property type="entry name" value="Pept_M10_metallopeptidase"/>
</dbReference>
<dbReference type="EMBL" id="JAKWBI020000521">
    <property type="protein sequence ID" value="KAJ2894166.1"/>
    <property type="molecule type" value="Genomic_DNA"/>
</dbReference>
<evidence type="ECO:0000256" key="2">
    <source>
        <dbReference type="ARBA" id="ARBA00022723"/>
    </source>
</evidence>
<feature type="binding site" description="in inhibited form" evidence="7">
    <location>
        <position position="148"/>
    </location>
    <ligand>
        <name>Zn(2+)</name>
        <dbReference type="ChEBI" id="CHEBI:29105"/>
        <label>2</label>
        <note>catalytic</note>
    </ligand>
</feature>
<dbReference type="GO" id="GO:0030574">
    <property type="term" value="P:collagen catabolic process"/>
    <property type="evidence" value="ECO:0007669"/>
    <property type="project" value="TreeGrafter"/>
</dbReference>
<dbReference type="InterPro" id="IPR036365">
    <property type="entry name" value="PGBD-like_sf"/>
</dbReference>